<dbReference type="GO" id="GO:0003676">
    <property type="term" value="F:nucleic acid binding"/>
    <property type="evidence" value="ECO:0007669"/>
    <property type="project" value="InterPro"/>
</dbReference>
<evidence type="ECO:0000313" key="3">
    <source>
        <dbReference type="Proteomes" id="UP000199520"/>
    </source>
</evidence>
<evidence type="ECO:0000259" key="1">
    <source>
        <dbReference type="PROSITE" id="PS50994"/>
    </source>
</evidence>
<protein>
    <submittedName>
        <fullName evidence="2">Mu transposase, C-terminal</fullName>
    </submittedName>
</protein>
<dbReference type="AlphaFoldDB" id="A0A1I4P881"/>
<dbReference type="EMBL" id="FOTS01000059">
    <property type="protein sequence ID" value="SFM23909.1"/>
    <property type="molecule type" value="Genomic_DNA"/>
</dbReference>
<reference evidence="3" key="1">
    <citation type="submission" date="2016-10" db="EMBL/GenBank/DDBJ databases">
        <authorList>
            <person name="Varghese N."/>
            <person name="Submissions S."/>
        </authorList>
    </citation>
    <scope>NUCLEOTIDE SEQUENCE [LARGE SCALE GENOMIC DNA]</scope>
    <source>
        <strain evidence="3">DSM 13327</strain>
    </source>
</reference>
<organism evidence="2 3">
    <name type="scientific">Pelosinus propionicus DSM 13327</name>
    <dbReference type="NCBI Taxonomy" id="1123291"/>
    <lineage>
        <taxon>Bacteria</taxon>
        <taxon>Bacillati</taxon>
        <taxon>Bacillota</taxon>
        <taxon>Negativicutes</taxon>
        <taxon>Selenomonadales</taxon>
        <taxon>Sporomusaceae</taxon>
        <taxon>Pelosinus</taxon>
    </lineage>
</organism>
<dbReference type="Pfam" id="PF09299">
    <property type="entry name" value="Mu-transpos_C"/>
    <property type="match status" value="1"/>
</dbReference>
<dbReference type="RefSeq" id="WP_090942998.1">
    <property type="nucleotide sequence ID" value="NZ_FOTS01000059.1"/>
</dbReference>
<dbReference type="Proteomes" id="UP000199520">
    <property type="component" value="Unassembled WGS sequence"/>
</dbReference>
<dbReference type="InterPro" id="IPR014833">
    <property type="entry name" value="TnsA_N"/>
</dbReference>
<evidence type="ECO:0000313" key="2">
    <source>
        <dbReference type="EMBL" id="SFM23909.1"/>
    </source>
</evidence>
<gene>
    <name evidence="2" type="ORF">SAMN04490355_105917</name>
</gene>
<dbReference type="GO" id="GO:0015074">
    <property type="term" value="P:DNA integration"/>
    <property type="evidence" value="ECO:0007669"/>
    <property type="project" value="InterPro"/>
</dbReference>
<proteinExistence type="predicted"/>
<dbReference type="InterPro" id="IPR012337">
    <property type="entry name" value="RNaseH-like_sf"/>
</dbReference>
<accession>A0A1I4P881</accession>
<dbReference type="InterPro" id="IPR036397">
    <property type="entry name" value="RNaseH_sf"/>
</dbReference>
<dbReference type="InterPro" id="IPR001584">
    <property type="entry name" value="Integrase_cat-core"/>
</dbReference>
<sequence length="891" mass="102398">MFDKIGFDLWCHELRIPERTKAFIENIRNSNPVKRVTSNASNVSGRYCSRKMGVTIQFESHRVELPIVLELEQNKSVLEYYDQPTRIKLNYKSLKGKNVGILYTPDFFVIRSDSAGFEECKTEEELVKLSIEQPNRYSKGQDGNWHCLPAESFAMQYGLYFKVRSSQEINWVYQRNLIFLGDYLREVHEVNEVARLAIYSAVHAERGISLANLIKYSNKFTADDIFALIVAGDIYVDLYDEVLAEADKITIYANSDTARIHIKANEQSVVPRESIGLNIIKVEAGEVFEWDGILWTILNAGISSLTLQSDEGKIIILSGDNLKDLIQSGQIKRHEQTEKASLCSEVRMLLQGASSNDMKVANQRCEIVEKYLAGCKDSLGIPGRTVRRWVANYRKGMEVWNCGYAGLLPKTKNRGNRNSKLPDNTIELIKETVEQDYETKKQKTKYISYSGLVNKCLEGGIVAPSYKTFLKAIKSRPVYEQTLKRQGRRAAYKHESFYMELEVKTPRHGDRPFEICHIDHTELDIELVSSRTGKNYGRPWATFLMDAYSRRILAIYLTYDAPSYRSCMMVIRECVRLHLRMPQTIVVDGGKEFHSTYFETLLARFEVNKKTRPPAKARFGSVCERLFGTANTEFVHNLTGNTQITKNVRQVTKSVNPKGQAIWTLATFYDRICEWAYEFYDTVEHPALGQSPREAFEAALLTSGKRLNTMILYDEEFRIYTLPTTSKGSAKVDPGRGVKIKYIYYWADAFRDPEIEKKQVNIRYDPFDAGIAYAYVKGQWVVCTSEYYIVFKDRTEKEIRIATEEIRKQKNVHGKNFTITAGNIAKFLAPVEEQESQLLQNKKDLETRQVLEVINGGLGKKSLPNDDIKDDKSEFIPFLHDLKKIDVYEEY</sequence>
<dbReference type="InterPro" id="IPR015378">
    <property type="entry name" value="Transposase-like_Mu_C"/>
</dbReference>
<dbReference type="PROSITE" id="PS50994">
    <property type="entry name" value="INTEGRASE"/>
    <property type="match status" value="1"/>
</dbReference>
<dbReference type="Pfam" id="PF08722">
    <property type="entry name" value="Tn7_TnsA-like_N"/>
    <property type="match status" value="1"/>
</dbReference>
<name>A0A1I4P881_9FIRM</name>
<feature type="domain" description="Integrase catalytic" evidence="1">
    <location>
        <begin position="508"/>
        <end position="700"/>
    </location>
</feature>
<dbReference type="STRING" id="1123291.SAMN04490355_105917"/>
<dbReference type="SUPFAM" id="SSF53098">
    <property type="entry name" value="Ribonuclease H-like"/>
    <property type="match status" value="1"/>
</dbReference>
<keyword evidence="3" id="KW-1185">Reference proteome</keyword>
<dbReference type="Gene3D" id="3.30.420.10">
    <property type="entry name" value="Ribonuclease H-like superfamily/Ribonuclease H"/>
    <property type="match status" value="1"/>
</dbReference>
<dbReference type="OrthoDB" id="9794201at2"/>